<dbReference type="InterPro" id="IPR008894">
    <property type="entry name" value="QdtA_cupin_dom"/>
</dbReference>
<gene>
    <name evidence="2" type="ORF">AW14_00790</name>
</gene>
<organism evidence="2 3">
    <name type="scientific">Siansivirga zeaxanthinifaciens CC-SAMT-1</name>
    <dbReference type="NCBI Taxonomy" id="1454006"/>
    <lineage>
        <taxon>Bacteria</taxon>
        <taxon>Pseudomonadati</taxon>
        <taxon>Bacteroidota</taxon>
        <taxon>Flavobacteriia</taxon>
        <taxon>Flavobacteriales</taxon>
        <taxon>Flavobacteriaceae</taxon>
        <taxon>Siansivirga</taxon>
    </lineage>
</organism>
<dbReference type="RefSeq" id="WP_044637069.1">
    <property type="nucleotide sequence ID" value="NZ_CP007202.1"/>
</dbReference>
<dbReference type="HOGENOM" id="CLU_127501_0_0_10"/>
<name>A0A0C5W5G8_9FLAO</name>
<dbReference type="Gene3D" id="2.60.120.10">
    <property type="entry name" value="Jelly Rolls"/>
    <property type="match status" value="1"/>
</dbReference>
<evidence type="ECO:0000259" key="1">
    <source>
        <dbReference type="Pfam" id="PF05523"/>
    </source>
</evidence>
<reference evidence="2 3" key="1">
    <citation type="submission" date="2014-02" db="EMBL/GenBank/DDBJ databases">
        <authorList>
            <person name="Young C.-C."/>
            <person name="Hameed A."/>
            <person name="Huang H.-C."/>
            <person name="Shahina M."/>
        </authorList>
    </citation>
    <scope>NUCLEOTIDE SEQUENCE [LARGE SCALE GENOMIC DNA]</scope>
    <source>
        <strain evidence="2 3">CC-SAMT-1</strain>
    </source>
</reference>
<feature type="domain" description="Sugar 3,4-ketoisomerase QdtA cupin" evidence="1">
    <location>
        <begin position="5"/>
        <end position="132"/>
    </location>
</feature>
<dbReference type="STRING" id="1454006.AW14_00790"/>
<dbReference type="InterPro" id="IPR014710">
    <property type="entry name" value="RmlC-like_jellyroll"/>
</dbReference>
<dbReference type="InterPro" id="IPR011051">
    <property type="entry name" value="RmlC_Cupin_sf"/>
</dbReference>
<dbReference type="EMBL" id="CP007202">
    <property type="protein sequence ID" value="AJR02388.1"/>
    <property type="molecule type" value="Genomic_DNA"/>
</dbReference>
<proteinExistence type="predicted"/>
<dbReference type="CDD" id="cd20292">
    <property type="entry name" value="cupin_QdtA-like"/>
    <property type="match status" value="1"/>
</dbReference>
<dbReference type="Proteomes" id="UP000032229">
    <property type="component" value="Chromosome"/>
</dbReference>
<dbReference type="OrthoDB" id="9795513at2"/>
<dbReference type="SUPFAM" id="SSF51182">
    <property type="entry name" value="RmlC-like cupins"/>
    <property type="match status" value="1"/>
</dbReference>
<evidence type="ECO:0000313" key="2">
    <source>
        <dbReference type="EMBL" id="AJR02388.1"/>
    </source>
</evidence>
<evidence type="ECO:0000313" key="3">
    <source>
        <dbReference type="Proteomes" id="UP000032229"/>
    </source>
</evidence>
<dbReference type="AlphaFoldDB" id="A0A0C5W5G8"/>
<dbReference type="Pfam" id="PF05523">
    <property type="entry name" value="FdtA"/>
    <property type="match status" value="1"/>
</dbReference>
<protein>
    <submittedName>
        <fullName evidence="2">WxcM domain-containing protein</fullName>
    </submittedName>
</protein>
<accession>A0A0C5W5G8</accession>
<sequence length="133" mass="15358">MEISNSKIINIPGNEDVRGALSFVQKDILPFDVKRVYYIYNIPENVTRGGHAHIEQNEFLIALKGSFNVEICDVHGNKKLFTLNKPNEGLLIPKMIWRELTNFKADSICLVLASNIYIEEDYIRDYDGFMNFK</sequence>
<keyword evidence="3" id="KW-1185">Reference proteome</keyword>
<dbReference type="KEGG" id="sze:AW14_00790"/>